<reference evidence="1 2" key="1">
    <citation type="submission" date="2019-03" db="EMBL/GenBank/DDBJ databases">
        <title>Genomic Encyclopedia of Type Strains, Phase IV (KMG-IV): sequencing the most valuable type-strain genomes for metagenomic binning, comparative biology and taxonomic classification.</title>
        <authorList>
            <person name="Goeker M."/>
        </authorList>
    </citation>
    <scope>NUCLEOTIDE SEQUENCE [LARGE SCALE GENOMIC DNA]</scope>
    <source>
        <strain evidence="1 2">DSM 654</strain>
    </source>
</reference>
<keyword evidence="2" id="KW-1185">Reference proteome</keyword>
<dbReference type="AlphaFoldDB" id="A0A4R3UKG9"/>
<comment type="caution">
    <text evidence="1">The sequence shown here is derived from an EMBL/GenBank/DDBJ whole genome shotgun (WGS) entry which is preliminary data.</text>
</comment>
<evidence type="ECO:0000313" key="2">
    <source>
        <dbReference type="Proteomes" id="UP000295110"/>
    </source>
</evidence>
<dbReference type="EMBL" id="SMBU01000026">
    <property type="protein sequence ID" value="TCU91292.1"/>
    <property type="molecule type" value="Genomic_DNA"/>
</dbReference>
<dbReference type="Proteomes" id="UP000295110">
    <property type="component" value="Unassembled WGS sequence"/>
</dbReference>
<name>A0A4R3UKG9_ROSSA</name>
<protein>
    <submittedName>
        <fullName evidence="1">Uncharacterized protein</fullName>
    </submittedName>
</protein>
<proteinExistence type="predicted"/>
<dbReference type="OrthoDB" id="482277at2"/>
<accession>A0A4R3UKG9</accession>
<gene>
    <name evidence="1" type="ORF">EV671_10267</name>
</gene>
<dbReference type="RefSeq" id="WP_132574449.1">
    <property type="nucleotide sequence ID" value="NZ_CBCSGL010000022.1"/>
</dbReference>
<evidence type="ECO:0000313" key="1">
    <source>
        <dbReference type="EMBL" id="TCU91292.1"/>
    </source>
</evidence>
<sequence>MSREHSAIEELAALYGQVGDMQFIAADVAPPSLEKLVQVYTAAHLQGMDDLANLLRGELWRLTNPDPMLEAYLSANAGLWRVH</sequence>
<organism evidence="1 2">
    <name type="scientific">Roseateles saccharophilus</name>
    <name type="common">Pseudomonas saccharophila</name>
    <dbReference type="NCBI Taxonomy" id="304"/>
    <lineage>
        <taxon>Bacteria</taxon>
        <taxon>Pseudomonadati</taxon>
        <taxon>Pseudomonadota</taxon>
        <taxon>Betaproteobacteria</taxon>
        <taxon>Burkholderiales</taxon>
        <taxon>Sphaerotilaceae</taxon>
        <taxon>Roseateles</taxon>
    </lineage>
</organism>